<dbReference type="Proteomes" id="UP000528322">
    <property type="component" value="Unassembled WGS sequence"/>
</dbReference>
<dbReference type="AlphaFoldDB" id="A0A7W7Y3M4"/>
<dbReference type="Gene3D" id="3.10.580.10">
    <property type="entry name" value="CBS-domain"/>
    <property type="match status" value="1"/>
</dbReference>
<dbReference type="InterPro" id="IPR046342">
    <property type="entry name" value="CBS_dom_sf"/>
</dbReference>
<dbReference type="PANTHER" id="PTHR43080">
    <property type="entry name" value="CBS DOMAIN-CONTAINING PROTEIN CBSX3, MITOCHONDRIAL"/>
    <property type="match status" value="1"/>
</dbReference>
<dbReference type="PROSITE" id="PS50042">
    <property type="entry name" value="CNMP_BINDING_3"/>
    <property type="match status" value="1"/>
</dbReference>
<dbReference type="CDD" id="cd00038">
    <property type="entry name" value="CAP_ED"/>
    <property type="match status" value="1"/>
</dbReference>
<proteinExistence type="predicted"/>
<dbReference type="GO" id="GO:0008773">
    <property type="term" value="F:[protein-PII] uridylyltransferase activity"/>
    <property type="evidence" value="ECO:0007669"/>
    <property type="project" value="InterPro"/>
</dbReference>
<dbReference type="Gene3D" id="2.60.120.10">
    <property type="entry name" value="Jelly Rolls"/>
    <property type="match status" value="1"/>
</dbReference>
<dbReference type="InterPro" id="IPR005105">
    <property type="entry name" value="GlnD_Uridyltrans_N"/>
</dbReference>
<gene>
    <name evidence="3" type="ORF">HNR37_000779</name>
</gene>
<dbReference type="RefSeq" id="WP_183730220.1">
    <property type="nucleotide sequence ID" value="NZ_JACHID010000003.1"/>
</dbReference>
<keyword evidence="1" id="KW-0129">CBS domain</keyword>
<dbReference type="InterPro" id="IPR051257">
    <property type="entry name" value="Diverse_CBS-Domain"/>
</dbReference>
<dbReference type="SUPFAM" id="SSF51206">
    <property type="entry name" value="cAMP-binding domain-like"/>
    <property type="match status" value="1"/>
</dbReference>
<comment type="caution">
    <text evidence="3">The sequence shown here is derived from an EMBL/GenBank/DDBJ whole genome shotgun (WGS) entry which is preliminary data.</text>
</comment>
<evidence type="ECO:0000259" key="2">
    <source>
        <dbReference type="PROSITE" id="PS50042"/>
    </source>
</evidence>
<feature type="domain" description="Cyclic nucleotide-binding" evidence="2">
    <location>
        <begin position="17"/>
        <end position="114"/>
    </location>
</feature>
<protein>
    <submittedName>
        <fullName evidence="3">CBS domain-containing protein</fullName>
    </submittedName>
</protein>
<name>A0A7W7Y3M4_9BACT</name>
<dbReference type="InterPro" id="IPR000644">
    <property type="entry name" value="CBS_dom"/>
</dbReference>
<dbReference type="SMART" id="SM00116">
    <property type="entry name" value="CBS"/>
    <property type="match status" value="2"/>
</dbReference>
<accession>A0A7W7Y3M4</accession>
<reference evidence="3 4" key="1">
    <citation type="submission" date="2020-08" db="EMBL/GenBank/DDBJ databases">
        <title>Genomic Encyclopedia of Type Strains, Phase IV (KMG-IV): sequencing the most valuable type-strain genomes for metagenomic binning, comparative biology and taxonomic classification.</title>
        <authorList>
            <person name="Goeker M."/>
        </authorList>
    </citation>
    <scope>NUCLEOTIDE SEQUENCE [LARGE SCALE GENOMIC DNA]</scope>
    <source>
        <strain evidence="3 4">DSM 22071</strain>
    </source>
</reference>
<keyword evidence="4" id="KW-1185">Reference proteome</keyword>
<dbReference type="Pfam" id="PF10335">
    <property type="entry name" value="DUF294_C"/>
    <property type="match status" value="1"/>
</dbReference>
<organism evidence="3 4">
    <name type="scientific">Desulfurispira natronophila</name>
    <dbReference type="NCBI Taxonomy" id="682562"/>
    <lineage>
        <taxon>Bacteria</taxon>
        <taxon>Pseudomonadati</taxon>
        <taxon>Chrysiogenota</taxon>
        <taxon>Chrysiogenia</taxon>
        <taxon>Chrysiogenales</taxon>
        <taxon>Chrysiogenaceae</taxon>
        <taxon>Desulfurispira</taxon>
    </lineage>
</organism>
<dbReference type="Pfam" id="PF03445">
    <property type="entry name" value="DUF294"/>
    <property type="match status" value="1"/>
</dbReference>
<dbReference type="InterPro" id="IPR014710">
    <property type="entry name" value="RmlC-like_jellyroll"/>
</dbReference>
<dbReference type="Pfam" id="PF00027">
    <property type="entry name" value="cNMP_binding"/>
    <property type="match status" value="1"/>
</dbReference>
<dbReference type="InterPro" id="IPR018490">
    <property type="entry name" value="cNMP-bd_dom_sf"/>
</dbReference>
<dbReference type="SUPFAM" id="SSF54631">
    <property type="entry name" value="CBS-domain pair"/>
    <property type="match status" value="1"/>
</dbReference>
<evidence type="ECO:0000256" key="1">
    <source>
        <dbReference type="ARBA" id="ARBA00023122"/>
    </source>
</evidence>
<dbReference type="EMBL" id="JACHID010000003">
    <property type="protein sequence ID" value="MBB5021470.1"/>
    <property type="molecule type" value="Genomic_DNA"/>
</dbReference>
<dbReference type="InterPro" id="IPR000595">
    <property type="entry name" value="cNMP-bd_dom"/>
</dbReference>
<evidence type="ECO:0000313" key="3">
    <source>
        <dbReference type="EMBL" id="MBB5021470.1"/>
    </source>
</evidence>
<dbReference type="InterPro" id="IPR018821">
    <property type="entry name" value="DUF294_put_nucleoTrafse_sb-bd"/>
</dbReference>
<sequence>MTAETLDYRIFLSKVEPFSALVAERFEKVVENIDIQYFRQGDVIMQRGQEPEFFYIIAKGLVEEIDEDENSLFYAVQDSFDAASLLQNRNRNQFQAAEETLCFALRKEIFLQLIKLDASFESYYLYNLSEKMNALLERGLNKEMATFMATRVSDCVIHPPVFVHHSTTIFDAVKVMSEKKSDSLIVQFDDGGEGLVTNTDLREKVILPCLSYETPIGDIVVRKLITIDESDFLFNALLILIEYTIKRVIVHRNGETVGVLEQIDLLSSISSKAHLTNMQIQKASSVEELRDAASDIIYLIKSLQQQGVKVRHITKLLGDLNTKTYRKLFELVAPQEIIDNSALMILGSEGRKEQTLRTDQDNALVLRNGFEHPELESVMRSFTDSLISFGFPECPGGVMVINPYWCKSLSAYENELARWVQEPGGDNAMNFAILIDASYVAGDEKLYEGLREVMLRAVRNDNLFFANFAKNALIFETPLSLFSNFVTEKRGHRDELDIKKGAIFPIVHGVRSLALEHRLQTTNTIDRIKELNDKGVIDTPFATELIEAISFLLGLRLRIHLEKHDRDKVIDNYVNPNQLNNFERDLLRDVFKIVERFKKYITHHFKLNMVR</sequence>
<dbReference type="PANTHER" id="PTHR43080:SF2">
    <property type="entry name" value="CBS DOMAIN-CONTAINING PROTEIN"/>
    <property type="match status" value="1"/>
</dbReference>
<dbReference type="CDD" id="cd05401">
    <property type="entry name" value="NT_GlnE_GlnD_like"/>
    <property type="match status" value="1"/>
</dbReference>
<dbReference type="Pfam" id="PF00571">
    <property type="entry name" value="CBS"/>
    <property type="match status" value="2"/>
</dbReference>
<evidence type="ECO:0000313" key="4">
    <source>
        <dbReference type="Proteomes" id="UP000528322"/>
    </source>
</evidence>